<proteinExistence type="predicted"/>
<organism evidence="1 2">
    <name type="scientific">Yarrowia lipolytica</name>
    <name type="common">Candida lipolytica</name>
    <dbReference type="NCBI Taxonomy" id="4952"/>
    <lineage>
        <taxon>Eukaryota</taxon>
        <taxon>Fungi</taxon>
        <taxon>Dikarya</taxon>
        <taxon>Ascomycota</taxon>
        <taxon>Saccharomycotina</taxon>
        <taxon>Dipodascomycetes</taxon>
        <taxon>Dipodascales</taxon>
        <taxon>Dipodascales incertae sedis</taxon>
        <taxon>Yarrowia</taxon>
    </lineage>
</organism>
<sequence>MEHQQTDGTSTDWNITRQRSVLNNIYKHTTTPQLVPPPFLTLIIPLTTCLHSTQPNFTNSVVNPLSPSLSYIRRQWYNFTSGNGRVSRLILPNGVRWTYTERLKEVCFFLPCVSLFVELRYGKSGRGLWEPIATDWIRLALAQSLWRLYCYIGGLWGLWNLQNRSQNMFSTRVAALLLGVYVSWTTATRDGGLDCNKCELVPCRLDDK</sequence>
<accession>A0A1D8NBC8</accession>
<evidence type="ECO:0000313" key="2">
    <source>
        <dbReference type="Proteomes" id="UP000182444"/>
    </source>
</evidence>
<reference evidence="1 2" key="1">
    <citation type="journal article" date="2016" name="PLoS ONE">
        <title>Sequence Assembly of Yarrowia lipolytica Strain W29/CLIB89 Shows Transposable Element Diversity.</title>
        <authorList>
            <person name="Magnan C."/>
            <person name="Yu J."/>
            <person name="Chang I."/>
            <person name="Jahn E."/>
            <person name="Kanomata Y."/>
            <person name="Wu J."/>
            <person name="Zeller M."/>
            <person name="Oakes M."/>
            <person name="Baldi P."/>
            <person name="Sandmeyer S."/>
        </authorList>
    </citation>
    <scope>NUCLEOTIDE SEQUENCE [LARGE SCALE GENOMIC DNA]</scope>
    <source>
        <strain evidence="2">CLIB89(W29)</strain>
    </source>
</reference>
<dbReference type="VEuPathDB" id="FungiDB:YALI1_C22311g"/>
<evidence type="ECO:0000313" key="1">
    <source>
        <dbReference type="EMBL" id="AOW02934.1"/>
    </source>
</evidence>
<protein>
    <submittedName>
        <fullName evidence="1">Uncharacterized protein</fullName>
    </submittedName>
</protein>
<dbReference type="EMBL" id="CP017555">
    <property type="protein sequence ID" value="AOW02934.1"/>
    <property type="molecule type" value="Genomic_DNA"/>
</dbReference>
<gene>
    <name evidence="1" type="ORF">YALI1_C22311g</name>
</gene>
<name>A0A1D8NBC8_YARLL</name>
<dbReference type="Proteomes" id="UP000182444">
    <property type="component" value="Chromosome 1C"/>
</dbReference>
<dbReference type="GeneID" id="94583048"/>
<dbReference type="AlphaFoldDB" id="A0A1D8NBC8"/>
<dbReference type="RefSeq" id="XP_068138522.1">
    <property type="nucleotide sequence ID" value="XM_068282421.1"/>
</dbReference>